<dbReference type="Proteomes" id="UP000437131">
    <property type="component" value="Unassembled WGS sequence"/>
</dbReference>
<comment type="caution">
    <text evidence="2">The sequence shown here is derived from an EMBL/GenBank/DDBJ whole genome shotgun (WGS) entry which is preliminary data.</text>
</comment>
<dbReference type="RefSeq" id="WP_015220314.1">
    <property type="nucleotide sequence ID" value="NZ_WMIA01000015.1"/>
</dbReference>
<reference evidence="2 3" key="1">
    <citation type="submission" date="2019-11" db="EMBL/GenBank/DDBJ databases">
        <title>Isolation of a new High Light Tolerant Cyanobacteria.</title>
        <authorList>
            <person name="Dobson Z."/>
            <person name="Vaughn N."/>
            <person name="Vaughn M."/>
            <person name="Fromme P."/>
            <person name="Mazor Y."/>
        </authorList>
    </citation>
    <scope>NUCLEOTIDE SEQUENCE [LARGE SCALE GENOMIC DNA]</scope>
    <source>
        <strain evidence="2 3">0216</strain>
    </source>
</reference>
<protein>
    <submittedName>
        <fullName evidence="2">Alpha/beta fold hydrolase</fullName>
    </submittedName>
</protein>
<dbReference type="InterPro" id="IPR000073">
    <property type="entry name" value="AB_hydrolase_1"/>
</dbReference>
<accession>A0A844GT21</accession>
<proteinExistence type="predicted"/>
<dbReference type="EMBL" id="WMIA01000015">
    <property type="protein sequence ID" value="MTF39654.1"/>
    <property type="molecule type" value="Genomic_DNA"/>
</dbReference>
<dbReference type="InterPro" id="IPR029058">
    <property type="entry name" value="AB_hydrolase_fold"/>
</dbReference>
<evidence type="ECO:0000259" key="1">
    <source>
        <dbReference type="Pfam" id="PF00561"/>
    </source>
</evidence>
<organism evidence="2 3">
    <name type="scientific">Cyanobacterium aponinum 0216</name>
    <dbReference type="NCBI Taxonomy" id="2676140"/>
    <lineage>
        <taxon>Bacteria</taxon>
        <taxon>Bacillati</taxon>
        <taxon>Cyanobacteriota</taxon>
        <taxon>Cyanophyceae</taxon>
        <taxon>Oscillatoriophycideae</taxon>
        <taxon>Chroococcales</taxon>
        <taxon>Geminocystaceae</taxon>
        <taxon>Cyanobacterium</taxon>
    </lineage>
</organism>
<gene>
    <name evidence="2" type="ORF">GGC33_12045</name>
</gene>
<dbReference type="AlphaFoldDB" id="A0A844GT21"/>
<sequence>MYKNPDILWLSTNPYLMRFNLPVIKYLSQYVSIGQWEYQLTEDETTSLDLAIEFLNNYLEMVKKPVHLVGHSTCGLLGLQYANKYPEKVKSLTLLGVGINPALDWVSYYYLLRNHFKCNQEAILTHLAKYLFGYRNFYYQKSLVKILKKALIYSLSPHSLYRKCDYFSVEKTAYPLMVSGSNDDQVVFWSEIEKWKSYLKPEDYIWQCPNGEHFFHYFQAKLLGNQILSFWSSLEHSVNHKLAMKNY</sequence>
<feature type="domain" description="AB hydrolase-1" evidence="1">
    <location>
        <begin position="64"/>
        <end position="105"/>
    </location>
</feature>
<evidence type="ECO:0000313" key="3">
    <source>
        <dbReference type="Proteomes" id="UP000437131"/>
    </source>
</evidence>
<dbReference type="GO" id="GO:0016787">
    <property type="term" value="F:hydrolase activity"/>
    <property type="evidence" value="ECO:0007669"/>
    <property type="project" value="UniProtKB-KW"/>
</dbReference>
<evidence type="ECO:0000313" key="2">
    <source>
        <dbReference type="EMBL" id="MTF39654.1"/>
    </source>
</evidence>
<dbReference type="Gene3D" id="3.40.50.1820">
    <property type="entry name" value="alpha/beta hydrolase"/>
    <property type="match status" value="1"/>
</dbReference>
<dbReference type="Pfam" id="PF00561">
    <property type="entry name" value="Abhydrolase_1"/>
    <property type="match status" value="1"/>
</dbReference>
<name>A0A844GT21_9CHRO</name>
<dbReference type="SUPFAM" id="SSF53474">
    <property type="entry name" value="alpha/beta-Hydrolases"/>
    <property type="match status" value="1"/>
</dbReference>
<keyword evidence="2" id="KW-0378">Hydrolase</keyword>